<dbReference type="STRING" id="313596.RB2501_06400"/>
<keyword evidence="2" id="KW-1185">Reference proteome</keyword>
<gene>
    <name evidence="1" type="ordered locus">RB2501_06400</name>
</gene>
<proteinExistence type="predicted"/>
<protein>
    <submittedName>
        <fullName evidence="1">Uncharacterized protein</fullName>
    </submittedName>
</protein>
<sequence length="56" mass="6164">MATAQAGFYYPPRGADWETRSPESLGLDEAAIAEAVDFARANEYSGSRDLRRAILE</sequence>
<dbReference type="HOGENOM" id="CLU_3011464_0_0_10"/>
<organism evidence="1 2">
    <name type="scientific">Robiginitalea biformata (strain ATCC BAA-864 / DSM 15991 / KCTC 12146 / HTCC2501)</name>
    <dbReference type="NCBI Taxonomy" id="313596"/>
    <lineage>
        <taxon>Bacteria</taxon>
        <taxon>Pseudomonadati</taxon>
        <taxon>Bacteroidota</taxon>
        <taxon>Flavobacteriia</taxon>
        <taxon>Flavobacteriales</taxon>
        <taxon>Flavobacteriaceae</taxon>
        <taxon>Robiginitalea</taxon>
    </lineage>
</organism>
<name>A4CHV0_ROBBH</name>
<evidence type="ECO:0000313" key="1">
    <source>
        <dbReference type="EMBL" id="EAR16508.1"/>
    </source>
</evidence>
<evidence type="ECO:0000313" key="2">
    <source>
        <dbReference type="Proteomes" id="UP000009049"/>
    </source>
</evidence>
<dbReference type="EMBL" id="CP001712">
    <property type="protein sequence ID" value="EAR16508.1"/>
    <property type="molecule type" value="Genomic_DNA"/>
</dbReference>
<dbReference type="AlphaFoldDB" id="A4CHV0"/>
<dbReference type="KEGG" id="rbi:RB2501_06400"/>
<accession>A4CHV0</accession>
<dbReference type="Proteomes" id="UP000009049">
    <property type="component" value="Chromosome"/>
</dbReference>
<reference evidence="1 2" key="1">
    <citation type="journal article" date="2009" name="J. Bacteriol.">
        <title>Complete genome sequence of Robiginitalea biformata HTCC2501.</title>
        <authorList>
            <person name="Oh H.M."/>
            <person name="Giovannoni S.J."/>
            <person name="Lee K."/>
            <person name="Ferriera S."/>
            <person name="Johnson J."/>
            <person name="Cho J.C."/>
        </authorList>
    </citation>
    <scope>NUCLEOTIDE SEQUENCE [LARGE SCALE GENOMIC DNA]</scope>
    <source>
        <strain evidence="2">ATCC BAA-864 / HTCC2501 / KCTC 12146</strain>
    </source>
</reference>